<dbReference type="PANTHER" id="PTHR22930:SF267">
    <property type="entry name" value="NUCLEASE HARBI1-RELATED"/>
    <property type="match status" value="1"/>
</dbReference>
<comment type="similarity">
    <text evidence="4">Belongs to the HARBI1 family.</text>
</comment>
<reference evidence="14" key="3">
    <citation type="submission" date="2025-09" db="UniProtKB">
        <authorList>
            <consortium name="Ensembl"/>
        </authorList>
    </citation>
    <scope>IDENTIFICATION</scope>
</reference>
<proteinExistence type="inferred from homology"/>
<dbReference type="InterPro" id="IPR027806">
    <property type="entry name" value="HARBI1_dom"/>
</dbReference>
<dbReference type="PANTHER" id="PTHR22930">
    <property type="match status" value="1"/>
</dbReference>
<evidence type="ECO:0000256" key="1">
    <source>
        <dbReference type="ARBA" id="ARBA00001968"/>
    </source>
</evidence>
<evidence type="ECO:0000256" key="10">
    <source>
        <dbReference type="ARBA" id="ARBA00023242"/>
    </source>
</evidence>
<dbReference type="Pfam" id="PF13359">
    <property type="entry name" value="DDE_Tnp_4"/>
    <property type="match status" value="1"/>
</dbReference>
<keyword evidence="15" id="KW-1185">Reference proteome</keyword>
<keyword evidence="6" id="KW-0963">Cytoplasm</keyword>
<dbReference type="GO" id="GO:0046872">
    <property type="term" value="F:metal ion binding"/>
    <property type="evidence" value="ECO:0007669"/>
    <property type="project" value="UniProtKB-KW"/>
</dbReference>
<dbReference type="OMA" id="MKEVITG"/>
<dbReference type="Ensembl" id="ENSENLT00000051713.1">
    <property type="protein sequence ID" value="ENSENLP00000050475.1"/>
    <property type="gene ID" value="ENSENLG00000021216.1"/>
</dbReference>
<keyword evidence="10" id="KW-0539">Nucleus</keyword>
<feature type="domain" description="DDE Tnp4" evidence="13">
    <location>
        <begin position="135"/>
        <end position="248"/>
    </location>
</feature>
<accession>A0A665X2M2</accession>
<dbReference type="GO" id="GO:0004518">
    <property type="term" value="F:nuclease activity"/>
    <property type="evidence" value="ECO:0007669"/>
    <property type="project" value="UniProtKB-KW"/>
</dbReference>
<evidence type="ECO:0000256" key="8">
    <source>
        <dbReference type="ARBA" id="ARBA00022723"/>
    </source>
</evidence>
<evidence type="ECO:0000256" key="6">
    <source>
        <dbReference type="ARBA" id="ARBA00022490"/>
    </source>
</evidence>
<dbReference type="AlphaFoldDB" id="A0A665X2M2"/>
<evidence type="ECO:0000256" key="7">
    <source>
        <dbReference type="ARBA" id="ARBA00022722"/>
    </source>
</evidence>
<comment type="subcellular location">
    <subcellularLocation>
        <location evidence="3">Cytoplasm</location>
    </subcellularLocation>
    <subcellularLocation>
        <location evidence="2">Nucleus</location>
    </subcellularLocation>
</comment>
<name>A0A665X2M2_ECHNA</name>
<keyword evidence="7" id="KW-0540">Nuclease</keyword>
<organism evidence="14 15">
    <name type="scientific">Echeneis naucrates</name>
    <name type="common">Live sharksucker</name>
    <dbReference type="NCBI Taxonomy" id="173247"/>
    <lineage>
        <taxon>Eukaryota</taxon>
        <taxon>Metazoa</taxon>
        <taxon>Chordata</taxon>
        <taxon>Craniata</taxon>
        <taxon>Vertebrata</taxon>
        <taxon>Euteleostomi</taxon>
        <taxon>Actinopterygii</taxon>
        <taxon>Neopterygii</taxon>
        <taxon>Teleostei</taxon>
        <taxon>Neoteleostei</taxon>
        <taxon>Acanthomorphata</taxon>
        <taxon>Carangaria</taxon>
        <taxon>Carangiformes</taxon>
        <taxon>Echeneidae</taxon>
        <taxon>Echeneis</taxon>
    </lineage>
</organism>
<evidence type="ECO:0000313" key="14">
    <source>
        <dbReference type="Ensembl" id="ENSENLP00000050475.1"/>
    </source>
</evidence>
<evidence type="ECO:0000256" key="2">
    <source>
        <dbReference type="ARBA" id="ARBA00004123"/>
    </source>
</evidence>
<dbReference type="InterPro" id="IPR026103">
    <property type="entry name" value="HARBI1_animal"/>
</dbReference>
<dbReference type="Proteomes" id="UP000472264">
    <property type="component" value="Chromosome 19"/>
</dbReference>
<evidence type="ECO:0000256" key="9">
    <source>
        <dbReference type="ARBA" id="ARBA00022801"/>
    </source>
</evidence>
<evidence type="ECO:0000256" key="3">
    <source>
        <dbReference type="ARBA" id="ARBA00004496"/>
    </source>
</evidence>
<evidence type="ECO:0000256" key="5">
    <source>
        <dbReference type="ARBA" id="ARBA00015519"/>
    </source>
</evidence>
<dbReference type="InParanoid" id="A0A665X2M2"/>
<evidence type="ECO:0000259" key="13">
    <source>
        <dbReference type="Pfam" id="PF13359"/>
    </source>
</evidence>
<protein>
    <recommendedName>
        <fullName evidence="5">Putative nuclease HARBI1</fullName>
    </recommendedName>
    <alternativeName>
        <fullName evidence="11">Harbinger transposase-derived nuclease</fullName>
    </alternativeName>
</protein>
<dbReference type="GO" id="GO:0005634">
    <property type="term" value="C:nucleus"/>
    <property type="evidence" value="ECO:0007669"/>
    <property type="project" value="UniProtKB-SubCell"/>
</dbReference>
<evidence type="ECO:0000313" key="15">
    <source>
        <dbReference type="Proteomes" id="UP000472264"/>
    </source>
</evidence>
<comment type="cofactor">
    <cofactor evidence="1">
        <name>a divalent metal cation</name>
        <dbReference type="ChEBI" id="CHEBI:60240"/>
    </cofactor>
</comment>
<evidence type="ECO:0000256" key="11">
    <source>
        <dbReference type="ARBA" id="ARBA00030126"/>
    </source>
</evidence>
<keyword evidence="8" id="KW-0479">Metal-binding</keyword>
<reference evidence="14" key="1">
    <citation type="submission" date="2021-04" db="EMBL/GenBank/DDBJ databases">
        <authorList>
            <consortium name="Wellcome Sanger Institute Data Sharing"/>
        </authorList>
    </citation>
    <scope>NUCLEOTIDE SEQUENCE [LARGE SCALE GENOMIC DNA]</scope>
</reference>
<evidence type="ECO:0000256" key="4">
    <source>
        <dbReference type="ARBA" id="ARBA00006958"/>
    </source>
</evidence>
<dbReference type="PRINTS" id="PR02086">
    <property type="entry name" value="PUTNUCHARBI1"/>
</dbReference>
<keyword evidence="9" id="KW-0378">Hydrolase</keyword>
<reference evidence="14" key="2">
    <citation type="submission" date="2025-08" db="UniProtKB">
        <authorList>
            <consortium name="Ensembl"/>
        </authorList>
    </citation>
    <scope>IDENTIFICATION</scope>
</reference>
<sequence>MAAVTVARRRNRNNERRRRQIFLVHISIFGMTEEKVIQTYPYLEPTTRRSHAIPAMTKLLAALHFFASGSFQRTVAISAGVSQSSLPGMLSDVLNAMIRRMGRYIQFPSTQEALNETKHGFYAVADFPRVIEVVHCTHVQIVPPSNIEHVYRNGKHSHSLNAQAVCDSRGVITNVVAKYPGSVHDSFIMRNSRIFSKLGEGEYGDGWLLGDSPHPLHPFLLTPQLNPTTPGENRHNVAHIRTRNIVEKSWFRCCFPNQCSGCEGEVKSGIQCTGLYGLRVR</sequence>
<dbReference type="GO" id="GO:0016787">
    <property type="term" value="F:hydrolase activity"/>
    <property type="evidence" value="ECO:0007669"/>
    <property type="project" value="UniProtKB-KW"/>
</dbReference>
<dbReference type="GO" id="GO:0005737">
    <property type="term" value="C:cytoplasm"/>
    <property type="evidence" value="ECO:0007669"/>
    <property type="project" value="UniProtKB-SubCell"/>
</dbReference>
<evidence type="ECO:0000256" key="12">
    <source>
        <dbReference type="ARBA" id="ARBA00045850"/>
    </source>
</evidence>
<dbReference type="InterPro" id="IPR045249">
    <property type="entry name" value="HARBI1-like"/>
</dbReference>
<comment type="function">
    <text evidence="12">Transposase-derived protein that may have nuclease activity. Does not have transposase activity.</text>
</comment>